<feature type="compositionally biased region" description="Basic residues" evidence="1">
    <location>
        <begin position="1"/>
        <end position="14"/>
    </location>
</feature>
<gene>
    <name evidence="2" type="ordered locus">Cwoe_3539</name>
</gene>
<evidence type="ECO:0000313" key="2">
    <source>
        <dbReference type="EMBL" id="ADB51957.1"/>
    </source>
</evidence>
<dbReference type="AlphaFoldDB" id="D3F097"/>
<sequence length="256" mass="27557">MGRRGRTPRPRRGPNGRPPTCLRARPHVVHRADLRRRARAGSACSTSPPPRRSSGAQTAPRHRPARCTAMHVAAPGQAAATGALGRDAALTAPRSPAAPPSPSARRTIRAQRSSYAAAKRLASEASSAHGHLRGLRPATRTSADARRRRAPCRQHVPPRAHAGNAHLRGFRPATRTSADADRRHAPPQTQTGKHAPPRTQAGNASPTTRHRPRDPREPATRGSKPTASVRAAQLRATHVERARHPRVRTVKGGHVR</sequence>
<feature type="compositionally biased region" description="Basic residues" evidence="1">
    <location>
        <begin position="24"/>
        <end position="39"/>
    </location>
</feature>
<reference evidence="3" key="2">
    <citation type="submission" date="2010-01" db="EMBL/GenBank/DDBJ databases">
        <title>The complete genome of Conexibacter woesei DSM 14684.</title>
        <authorList>
            <consortium name="US DOE Joint Genome Institute (JGI-PGF)"/>
            <person name="Lucas S."/>
            <person name="Copeland A."/>
            <person name="Lapidus A."/>
            <person name="Glavina del Rio T."/>
            <person name="Dalin E."/>
            <person name="Tice H."/>
            <person name="Bruce D."/>
            <person name="Goodwin L."/>
            <person name="Pitluck S."/>
            <person name="Kyrpides N."/>
            <person name="Mavromatis K."/>
            <person name="Ivanova N."/>
            <person name="Mikhailova N."/>
            <person name="Chertkov O."/>
            <person name="Brettin T."/>
            <person name="Detter J.C."/>
            <person name="Han C."/>
            <person name="Larimer F."/>
            <person name="Land M."/>
            <person name="Hauser L."/>
            <person name="Markowitz V."/>
            <person name="Cheng J.-F."/>
            <person name="Hugenholtz P."/>
            <person name="Woyke T."/>
            <person name="Wu D."/>
            <person name="Pukall R."/>
            <person name="Steenblock K."/>
            <person name="Schneider S."/>
            <person name="Klenk H.-P."/>
            <person name="Eisen J.A."/>
        </authorList>
    </citation>
    <scope>NUCLEOTIDE SEQUENCE [LARGE SCALE GENOMIC DNA]</scope>
    <source>
        <strain evidence="3">DSM 14684 / CIP 108061 / JCM 11494 / NBRC 100937 / ID131577</strain>
    </source>
</reference>
<protein>
    <submittedName>
        <fullName evidence="2">RemN protein</fullName>
    </submittedName>
</protein>
<evidence type="ECO:0000313" key="3">
    <source>
        <dbReference type="Proteomes" id="UP000008229"/>
    </source>
</evidence>
<feature type="compositionally biased region" description="Basic residues" evidence="1">
    <location>
        <begin position="146"/>
        <end position="158"/>
    </location>
</feature>
<feature type="compositionally biased region" description="Basic residues" evidence="1">
    <location>
        <begin position="243"/>
        <end position="256"/>
    </location>
</feature>
<feature type="region of interest" description="Disordered" evidence="1">
    <location>
        <begin position="1"/>
        <end position="256"/>
    </location>
</feature>
<dbReference type="KEGG" id="cwo:Cwoe_3539"/>
<keyword evidence="3" id="KW-1185">Reference proteome</keyword>
<dbReference type="EMBL" id="CP001854">
    <property type="protein sequence ID" value="ADB51957.1"/>
    <property type="molecule type" value="Genomic_DNA"/>
</dbReference>
<accession>D3F097</accession>
<evidence type="ECO:0000256" key="1">
    <source>
        <dbReference type="SAM" id="MobiDB-lite"/>
    </source>
</evidence>
<dbReference type="HOGENOM" id="CLU_1084667_0_0_11"/>
<proteinExistence type="predicted"/>
<organism evidence="2 3">
    <name type="scientific">Conexibacter woesei (strain DSM 14684 / CCUG 47730 / CIP 108061 / JCM 11494 / NBRC 100937 / ID131577)</name>
    <dbReference type="NCBI Taxonomy" id="469383"/>
    <lineage>
        <taxon>Bacteria</taxon>
        <taxon>Bacillati</taxon>
        <taxon>Actinomycetota</taxon>
        <taxon>Thermoleophilia</taxon>
        <taxon>Solirubrobacterales</taxon>
        <taxon>Conexibacteraceae</taxon>
        <taxon>Conexibacter</taxon>
    </lineage>
</organism>
<dbReference type="Proteomes" id="UP000008229">
    <property type="component" value="Chromosome"/>
</dbReference>
<reference evidence="2 3" key="1">
    <citation type="journal article" date="2010" name="Stand. Genomic Sci.">
        <title>Complete genome sequence of Conexibacter woesei type strain (ID131577).</title>
        <authorList>
            <person name="Pukall R."/>
            <person name="Lapidus A."/>
            <person name="Glavina Del Rio T."/>
            <person name="Copeland A."/>
            <person name="Tice H."/>
            <person name="Cheng J.-F."/>
            <person name="Lucas S."/>
            <person name="Chen F."/>
            <person name="Nolan M."/>
            <person name="Bruce D."/>
            <person name="Goodwin L."/>
            <person name="Pitluck S."/>
            <person name="Mavromatis K."/>
            <person name="Ivanova N."/>
            <person name="Ovchinnikova G."/>
            <person name="Pati A."/>
            <person name="Chen A."/>
            <person name="Palaniappan K."/>
            <person name="Land M."/>
            <person name="Hauser L."/>
            <person name="Chang Y.-J."/>
            <person name="Jeffries C.D."/>
            <person name="Chain P."/>
            <person name="Meincke L."/>
            <person name="Sims D."/>
            <person name="Brettin T."/>
            <person name="Detter J.C."/>
            <person name="Rohde M."/>
            <person name="Goeker M."/>
            <person name="Bristow J."/>
            <person name="Eisen J.A."/>
            <person name="Markowitz V."/>
            <person name="Kyrpides N.C."/>
            <person name="Klenk H.-P."/>
            <person name="Hugenholtz P."/>
        </authorList>
    </citation>
    <scope>NUCLEOTIDE SEQUENCE [LARGE SCALE GENOMIC DNA]</scope>
    <source>
        <strain evidence="3">DSM 14684 / CIP 108061 / JCM 11494 / NBRC 100937 / ID131577</strain>
    </source>
</reference>
<name>D3F097_CONWI</name>
<feature type="compositionally biased region" description="Low complexity" evidence="1">
    <location>
        <begin position="73"/>
        <end position="95"/>
    </location>
</feature>